<evidence type="ECO:0000256" key="1">
    <source>
        <dbReference type="ARBA" id="ARBA00022884"/>
    </source>
</evidence>
<dbReference type="Gene3D" id="3.30.70.330">
    <property type="match status" value="1"/>
</dbReference>
<dbReference type="Proteomes" id="UP000435357">
    <property type="component" value="Unassembled WGS sequence"/>
</dbReference>
<name>A0A6N6MA37_9FLAO</name>
<dbReference type="PANTHER" id="PTHR48027">
    <property type="entry name" value="HETEROGENEOUS NUCLEAR RIBONUCLEOPROTEIN 87F-RELATED"/>
    <property type="match status" value="1"/>
</dbReference>
<dbReference type="RefSeq" id="WP_151166090.1">
    <property type="nucleotide sequence ID" value="NZ_WACR01000001.1"/>
</dbReference>
<sequence>MNIFVANLNFKLQEDELLDLFENFGEVTSAKIIIDRETGRSKGFGFVEMDNDDEANSAIADLNGQEVHGREMVVKQAEERPRRERRF</sequence>
<dbReference type="InterPro" id="IPR012677">
    <property type="entry name" value="Nucleotide-bd_a/b_plait_sf"/>
</dbReference>
<evidence type="ECO:0000313" key="4">
    <source>
        <dbReference type="Proteomes" id="UP000435357"/>
    </source>
</evidence>
<keyword evidence="4" id="KW-1185">Reference proteome</keyword>
<dbReference type="PROSITE" id="PS50102">
    <property type="entry name" value="RRM"/>
    <property type="match status" value="1"/>
</dbReference>
<dbReference type="InterPro" id="IPR000504">
    <property type="entry name" value="RRM_dom"/>
</dbReference>
<dbReference type="InterPro" id="IPR048289">
    <property type="entry name" value="RRM2_NsCP33-like"/>
</dbReference>
<dbReference type="SUPFAM" id="SSF54928">
    <property type="entry name" value="RNA-binding domain, RBD"/>
    <property type="match status" value="1"/>
</dbReference>
<dbReference type="AlphaFoldDB" id="A0A6N6MA37"/>
<gene>
    <name evidence="3" type="ORF">F3059_01130</name>
</gene>
<reference evidence="3 4" key="1">
    <citation type="submission" date="2019-09" db="EMBL/GenBank/DDBJ databases">
        <title>Genomes of Cryomorphaceae.</title>
        <authorList>
            <person name="Bowman J.P."/>
        </authorList>
    </citation>
    <scope>NUCLEOTIDE SEQUENCE [LARGE SCALE GENOMIC DNA]</scope>
    <source>
        <strain evidence="3 4">KCTC 52047</strain>
    </source>
</reference>
<evidence type="ECO:0000313" key="3">
    <source>
        <dbReference type="EMBL" id="KAB1066102.1"/>
    </source>
</evidence>
<proteinExistence type="predicted"/>
<dbReference type="CDD" id="cd21608">
    <property type="entry name" value="RRM2_NsCP33_like"/>
    <property type="match status" value="1"/>
</dbReference>
<dbReference type="InterPro" id="IPR035979">
    <property type="entry name" value="RBD_domain_sf"/>
</dbReference>
<dbReference type="InterPro" id="IPR052462">
    <property type="entry name" value="SLIRP/GR-RBP-like"/>
</dbReference>
<organism evidence="3 4">
    <name type="scientific">Salibacter halophilus</name>
    <dbReference type="NCBI Taxonomy" id="1803916"/>
    <lineage>
        <taxon>Bacteria</taxon>
        <taxon>Pseudomonadati</taxon>
        <taxon>Bacteroidota</taxon>
        <taxon>Flavobacteriia</taxon>
        <taxon>Flavobacteriales</taxon>
        <taxon>Salibacteraceae</taxon>
        <taxon>Salibacter</taxon>
    </lineage>
</organism>
<dbReference type="EMBL" id="WACR01000001">
    <property type="protein sequence ID" value="KAB1066102.1"/>
    <property type="molecule type" value="Genomic_DNA"/>
</dbReference>
<dbReference type="SMART" id="SM00360">
    <property type="entry name" value="RRM"/>
    <property type="match status" value="1"/>
</dbReference>
<comment type="caution">
    <text evidence="3">The sequence shown here is derived from an EMBL/GenBank/DDBJ whole genome shotgun (WGS) entry which is preliminary data.</text>
</comment>
<accession>A0A6N6MA37</accession>
<feature type="domain" description="RRM" evidence="2">
    <location>
        <begin position="1"/>
        <end position="79"/>
    </location>
</feature>
<dbReference type="GO" id="GO:0003723">
    <property type="term" value="F:RNA binding"/>
    <property type="evidence" value="ECO:0007669"/>
    <property type="project" value="UniProtKB-KW"/>
</dbReference>
<keyword evidence="1" id="KW-0694">RNA-binding</keyword>
<dbReference type="Pfam" id="PF00076">
    <property type="entry name" value="RRM_1"/>
    <property type="match status" value="1"/>
</dbReference>
<evidence type="ECO:0000259" key="2">
    <source>
        <dbReference type="PROSITE" id="PS50102"/>
    </source>
</evidence>
<dbReference type="OrthoDB" id="9798855at2"/>
<protein>
    <submittedName>
        <fullName evidence="3">RNA-binding protein</fullName>
    </submittedName>
</protein>